<sequence length="436" mass="50723">MNRLFINLYLVIILGLLSINWLSEQLWQQFVASEMIEITNSEKQQWYYLEQVTKVLPLLNEAQSKQNIIHRLSKGLDIPIKIRLMSDFSWLNEQKEKLIGEVVLNYDEQDNAIFYVKFTDSFNIYQLGPVSRNVQLDTQFQYLKWLFLSLSYLLLAGVIALWTRPLWRDLKQLTTMANDIANGKLDVAVYTNQHSPIKQIVITFKDMAHRIIRLLSDQKHLVNAVSHELRTPLSRLRFSLAMLEGVNEQQRKEMKQDVSEIEALIDEMLSYARLENVNQDIKKSSVDLPTLITHQIQKLNRTTGVNITWQQPEPYLYQCNEHLIERAVQNLSTNALRYANSMIEISLKMTPTYIQIIVEDDGPGIPLQNRENIFEPFFRLETHRNRSENQQKGGYGLGLAIVKRICEWHKGSCTLNDSTLGGCQFIINLPIDKLEK</sequence>
<evidence type="ECO:0000259" key="11">
    <source>
        <dbReference type="PROSITE" id="PS50109"/>
    </source>
</evidence>
<dbReference type="InterPro" id="IPR004358">
    <property type="entry name" value="Sig_transdc_His_kin-like_C"/>
</dbReference>
<dbReference type="PANTHER" id="PTHR44936">
    <property type="entry name" value="SENSOR PROTEIN CREC"/>
    <property type="match status" value="1"/>
</dbReference>
<dbReference type="InterPro" id="IPR003661">
    <property type="entry name" value="HisK_dim/P_dom"/>
</dbReference>
<dbReference type="SMART" id="SM00388">
    <property type="entry name" value="HisKA"/>
    <property type="match status" value="1"/>
</dbReference>
<dbReference type="InterPro" id="IPR050980">
    <property type="entry name" value="2C_sensor_his_kinase"/>
</dbReference>
<accession>A0ABS9X6C1</accession>
<evidence type="ECO:0000259" key="12">
    <source>
        <dbReference type="PROSITE" id="PS50885"/>
    </source>
</evidence>
<dbReference type="PANTHER" id="PTHR44936:SF10">
    <property type="entry name" value="SENSOR PROTEIN RSTB"/>
    <property type="match status" value="1"/>
</dbReference>
<comment type="catalytic activity">
    <reaction evidence="1">
        <text>ATP + protein L-histidine = ADP + protein N-phospho-L-histidine.</text>
        <dbReference type="EC" id="2.7.13.3"/>
    </reaction>
</comment>
<keyword evidence="4" id="KW-1003">Cell membrane</keyword>
<evidence type="ECO:0000256" key="8">
    <source>
        <dbReference type="ARBA" id="ARBA00022777"/>
    </source>
</evidence>
<feature type="domain" description="Histidine kinase" evidence="11">
    <location>
        <begin position="224"/>
        <end position="433"/>
    </location>
</feature>
<proteinExistence type="predicted"/>
<reference evidence="13" key="1">
    <citation type="submission" date="2022-01" db="EMBL/GenBank/DDBJ databases">
        <title>Colwellia maritima, isolated from seawater.</title>
        <authorList>
            <person name="Kristyanto S."/>
            <person name="Jung J."/>
            <person name="Jeon C.O."/>
        </authorList>
    </citation>
    <scope>NUCLEOTIDE SEQUENCE</scope>
    <source>
        <strain evidence="13">MSW7</strain>
    </source>
</reference>
<dbReference type="EMBL" id="JAKKSL010000006">
    <property type="protein sequence ID" value="MCI2285790.1"/>
    <property type="molecule type" value="Genomic_DNA"/>
</dbReference>
<evidence type="ECO:0000256" key="4">
    <source>
        <dbReference type="ARBA" id="ARBA00022475"/>
    </source>
</evidence>
<dbReference type="PROSITE" id="PS50885">
    <property type="entry name" value="HAMP"/>
    <property type="match status" value="1"/>
</dbReference>
<dbReference type="EC" id="2.7.13.3" evidence="3"/>
<dbReference type="InterPro" id="IPR036890">
    <property type="entry name" value="HATPase_C_sf"/>
</dbReference>
<keyword evidence="14" id="KW-1185">Reference proteome</keyword>
<evidence type="ECO:0000313" key="14">
    <source>
        <dbReference type="Proteomes" id="UP001139646"/>
    </source>
</evidence>
<dbReference type="Pfam" id="PF02518">
    <property type="entry name" value="HATPase_c"/>
    <property type="match status" value="1"/>
</dbReference>
<dbReference type="InterPro" id="IPR003594">
    <property type="entry name" value="HATPase_dom"/>
</dbReference>
<dbReference type="InterPro" id="IPR036097">
    <property type="entry name" value="HisK_dim/P_sf"/>
</dbReference>
<keyword evidence="10" id="KW-0812">Transmembrane</keyword>
<evidence type="ECO:0000256" key="6">
    <source>
        <dbReference type="ARBA" id="ARBA00022679"/>
    </source>
</evidence>
<evidence type="ECO:0000256" key="10">
    <source>
        <dbReference type="SAM" id="Phobius"/>
    </source>
</evidence>
<dbReference type="CDD" id="cd00082">
    <property type="entry name" value="HisKA"/>
    <property type="match status" value="1"/>
</dbReference>
<evidence type="ECO:0000256" key="9">
    <source>
        <dbReference type="ARBA" id="ARBA00022840"/>
    </source>
</evidence>
<comment type="caution">
    <text evidence="13">The sequence shown here is derived from an EMBL/GenBank/DDBJ whole genome shotgun (WGS) entry which is preliminary data.</text>
</comment>
<evidence type="ECO:0000256" key="1">
    <source>
        <dbReference type="ARBA" id="ARBA00000085"/>
    </source>
</evidence>
<dbReference type="Gene3D" id="3.30.565.10">
    <property type="entry name" value="Histidine kinase-like ATPase, C-terminal domain"/>
    <property type="match status" value="1"/>
</dbReference>
<keyword evidence="10" id="KW-0472">Membrane</keyword>
<dbReference type="PROSITE" id="PS50109">
    <property type="entry name" value="HIS_KIN"/>
    <property type="match status" value="1"/>
</dbReference>
<evidence type="ECO:0000256" key="3">
    <source>
        <dbReference type="ARBA" id="ARBA00012438"/>
    </source>
</evidence>
<evidence type="ECO:0000256" key="5">
    <source>
        <dbReference type="ARBA" id="ARBA00022553"/>
    </source>
</evidence>
<dbReference type="PRINTS" id="PR00344">
    <property type="entry name" value="BCTRLSENSOR"/>
</dbReference>
<dbReference type="Pfam" id="PF00512">
    <property type="entry name" value="HisKA"/>
    <property type="match status" value="1"/>
</dbReference>
<keyword evidence="8" id="KW-0418">Kinase</keyword>
<organism evidence="13 14">
    <name type="scientific">Colwellia maritima</name>
    <dbReference type="NCBI Taxonomy" id="2912588"/>
    <lineage>
        <taxon>Bacteria</taxon>
        <taxon>Pseudomonadati</taxon>
        <taxon>Pseudomonadota</taxon>
        <taxon>Gammaproteobacteria</taxon>
        <taxon>Alteromonadales</taxon>
        <taxon>Colwelliaceae</taxon>
        <taxon>Colwellia</taxon>
    </lineage>
</organism>
<dbReference type="SUPFAM" id="SSF47384">
    <property type="entry name" value="Homodimeric domain of signal transducing histidine kinase"/>
    <property type="match status" value="1"/>
</dbReference>
<dbReference type="Proteomes" id="UP001139646">
    <property type="component" value="Unassembled WGS sequence"/>
</dbReference>
<dbReference type="Gene3D" id="1.10.287.130">
    <property type="match status" value="1"/>
</dbReference>
<comment type="subcellular location">
    <subcellularLocation>
        <location evidence="2">Cell membrane</location>
        <topology evidence="2">Multi-pass membrane protein</topology>
    </subcellularLocation>
</comment>
<dbReference type="RefSeq" id="WP_242288705.1">
    <property type="nucleotide sequence ID" value="NZ_JAKKSL010000006.1"/>
</dbReference>
<dbReference type="GO" id="GO:0005524">
    <property type="term" value="F:ATP binding"/>
    <property type="evidence" value="ECO:0007669"/>
    <property type="project" value="UniProtKB-KW"/>
</dbReference>
<feature type="domain" description="HAMP" evidence="12">
    <location>
        <begin position="164"/>
        <end position="216"/>
    </location>
</feature>
<dbReference type="SMART" id="SM00387">
    <property type="entry name" value="HATPase_c"/>
    <property type="match status" value="1"/>
</dbReference>
<keyword evidence="9 13" id="KW-0067">ATP-binding</keyword>
<evidence type="ECO:0000256" key="2">
    <source>
        <dbReference type="ARBA" id="ARBA00004651"/>
    </source>
</evidence>
<dbReference type="InterPro" id="IPR005467">
    <property type="entry name" value="His_kinase_dom"/>
</dbReference>
<feature type="transmembrane region" description="Helical" evidence="10">
    <location>
        <begin position="6"/>
        <end position="23"/>
    </location>
</feature>
<name>A0ABS9X6C1_9GAMM</name>
<dbReference type="SUPFAM" id="SSF55874">
    <property type="entry name" value="ATPase domain of HSP90 chaperone/DNA topoisomerase II/histidine kinase"/>
    <property type="match status" value="1"/>
</dbReference>
<feature type="transmembrane region" description="Helical" evidence="10">
    <location>
        <begin position="142"/>
        <end position="162"/>
    </location>
</feature>
<gene>
    <name evidence="13" type="ORF">L3081_23425</name>
</gene>
<keyword evidence="6" id="KW-0808">Transferase</keyword>
<dbReference type="InterPro" id="IPR003660">
    <property type="entry name" value="HAMP_dom"/>
</dbReference>
<evidence type="ECO:0000313" key="13">
    <source>
        <dbReference type="EMBL" id="MCI2285790.1"/>
    </source>
</evidence>
<protein>
    <recommendedName>
        <fullName evidence="3">histidine kinase</fullName>
        <ecNumber evidence="3">2.7.13.3</ecNumber>
    </recommendedName>
</protein>
<dbReference type="CDD" id="cd06225">
    <property type="entry name" value="HAMP"/>
    <property type="match status" value="1"/>
</dbReference>
<keyword evidence="5" id="KW-0597">Phosphoprotein</keyword>
<keyword evidence="10" id="KW-1133">Transmembrane helix</keyword>
<keyword evidence="7" id="KW-0547">Nucleotide-binding</keyword>
<evidence type="ECO:0000256" key="7">
    <source>
        <dbReference type="ARBA" id="ARBA00022741"/>
    </source>
</evidence>